<dbReference type="AlphaFoldDB" id="A0A202B770"/>
<keyword evidence="1" id="KW-0732">Signal</keyword>
<dbReference type="InterPro" id="IPR014710">
    <property type="entry name" value="RmlC-like_jellyroll"/>
</dbReference>
<comment type="caution">
    <text evidence="3">The sequence shown here is derived from an EMBL/GenBank/DDBJ whole genome shotgun (WGS) entry which is preliminary data.</text>
</comment>
<dbReference type="Proteomes" id="UP000196342">
    <property type="component" value="Unassembled WGS sequence"/>
</dbReference>
<dbReference type="PANTHER" id="PTHR38599:SF1">
    <property type="entry name" value="CUPIN DOMAIN PROTEIN (AFU_ORTHOLOGUE AFUA_3G13620)"/>
    <property type="match status" value="1"/>
</dbReference>
<protein>
    <submittedName>
        <fullName evidence="3">Cupin</fullName>
    </submittedName>
</protein>
<evidence type="ECO:0000313" key="3">
    <source>
        <dbReference type="EMBL" id="OVE47232.1"/>
    </source>
</evidence>
<evidence type="ECO:0000256" key="1">
    <source>
        <dbReference type="SAM" id="SignalP"/>
    </source>
</evidence>
<keyword evidence="4" id="KW-1185">Reference proteome</keyword>
<accession>A0A202B770</accession>
<feature type="domain" description="Cupin type-2" evidence="2">
    <location>
        <begin position="61"/>
        <end position="130"/>
    </location>
</feature>
<evidence type="ECO:0000313" key="4">
    <source>
        <dbReference type="Proteomes" id="UP000196342"/>
    </source>
</evidence>
<dbReference type="EMBL" id="NHOO01000012">
    <property type="protein sequence ID" value="OVE47232.1"/>
    <property type="molecule type" value="Genomic_DNA"/>
</dbReference>
<dbReference type="InterPro" id="IPR013096">
    <property type="entry name" value="Cupin_2"/>
</dbReference>
<gene>
    <name evidence="3" type="ORF">CBW21_14800</name>
</gene>
<dbReference type="CDD" id="cd02236">
    <property type="entry name" value="cupin_CV2614-like"/>
    <property type="match status" value="1"/>
</dbReference>
<dbReference type="RefSeq" id="WP_043613133.1">
    <property type="nucleotide sequence ID" value="NZ_JABXOB010000005.1"/>
</dbReference>
<feature type="chain" id="PRO_5011227190" evidence="1">
    <location>
        <begin position="25"/>
        <end position="143"/>
    </location>
</feature>
<name>A0A202B770_CHRVL</name>
<dbReference type="PANTHER" id="PTHR38599">
    <property type="entry name" value="CUPIN DOMAIN PROTEIN (AFU_ORTHOLOGUE AFUA_3G13620)"/>
    <property type="match status" value="1"/>
</dbReference>
<reference evidence="3 4" key="1">
    <citation type="submission" date="2017-05" db="EMBL/GenBank/DDBJ databases">
        <title>Chromobacterium violaceum GHPS1 isolated from Hydrocarbon polluted soil in French Guiana display an awesome secondary metabolite arsenal and a battery of drug and heavy-metal-resistance and detoxification of xenobiotics proteins.</title>
        <authorList>
            <person name="Belbahri L."/>
        </authorList>
    </citation>
    <scope>NUCLEOTIDE SEQUENCE [LARGE SCALE GENOMIC DNA]</scope>
    <source>
        <strain evidence="3 4">GHPS1</strain>
    </source>
</reference>
<organism evidence="3 4">
    <name type="scientific">Chromobacterium violaceum</name>
    <dbReference type="NCBI Taxonomy" id="536"/>
    <lineage>
        <taxon>Bacteria</taxon>
        <taxon>Pseudomonadati</taxon>
        <taxon>Pseudomonadota</taxon>
        <taxon>Betaproteobacteria</taxon>
        <taxon>Neisseriales</taxon>
        <taxon>Chromobacteriaceae</taxon>
        <taxon>Chromobacterium</taxon>
    </lineage>
</organism>
<dbReference type="InterPro" id="IPR011051">
    <property type="entry name" value="RmlC_Cupin_sf"/>
</dbReference>
<evidence type="ECO:0000259" key="2">
    <source>
        <dbReference type="Pfam" id="PF07883"/>
    </source>
</evidence>
<proteinExistence type="predicted"/>
<sequence length="143" mass="15189">MKIRQAGAGLFLLSALAAAPFVHAAEGGGARVETLLKTERSWDGALYTSYPQGQPELTMVRITIPPHSSLPWHTHASPNAAYVVSGEVTVETRDGKRQKRLRAGDTLAEMVGTQHRGVTGDQPVELLVFYAGAAGVPLSAKAE</sequence>
<feature type="signal peptide" evidence="1">
    <location>
        <begin position="1"/>
        <end position="24"/>
    </location>
</feature>
<dbReference type="Gene3D" id="2.60.120.10">
    <property type="entry name" value="Jelly Rolls"/>
    <property type="match status" value="1"/>
</dbReference>
<dbReference type="SUPFAM" id="SSF51182">
    <property type="entry name" value="RmlC-like cupins"/>
    <property type="match status" value="1"/>
</dbReference>
<dbReference type="Pfam" id="PF07883">
    <property type="entry name" value="Cupin_2"/>
    <property type="match status" value="1"/>
</dbReference>